<dbReference type="PROSITE" id="PS50977">
    <property type="entry name" value="HTH_TETR_2"/>
    <property type="match status" value="1"/>
</dbReference>
<organism evidence="6 7">
    <name type="scientific">Rhodococcus pyridinivorans KG-16</name>
    <dbReference type="NCBI Taxonomy" id="1441730"/>
    <lineage>
        <taxon>Bacteria</taxon>
        <taxon>Bacillati</taxon>
        <taxon>Actinomycetota</taxon>
        <taxon>Actinomycetes</taxon>
        <taxon>Mycobacteriales</taxon>
        <taxon>Nocardiaceae</taxon>
        <taxon>Rhodococcus</taxon>
    </lineage>
</organism>
<evidence type="ECO:0000256" key="2">
    <source>
        <dbReference type="ARBA" id="ARBA00023125"/>
    </source>
</evidence>
<accession>A0A0V9UGL3</accession>
<dbReference type="SUPFAM" id="SSF48498">
    <property type="entry name" value="Tetracyclin repressor-like, C-terminal domain"/>
    <property type="match status" value="1"/>
</dbReference>
<dbReference type="PATRIC" id="fig|1441730.3.peg.4245"/>
<name>A0A0V9UGL3_9NOCA</name>
<dbReference type="PANTHER" id="PTHR30055">
    <property type="entry name" value="HTH-TYPE TRANSCRIPTIONAL REGULATOR RUTR"/>
    <property type="match status" value="1"/>
</dbReference>
<dbReference type="Pfam" id="PF00440">
    <property type="entry name" value="TetR_N"/>
    <property type="match status" value="1"/>
</dbReference>
<dbReference type="InterPro" id="IPR036271">
    <property type="entry name" value="Tet_transcr_reg_TetR-rel_C_sf"/>
</dbReference>
<dbReference type="GO" id="GO:0000976">
    <property type="term" value="F:transcription cis-regulatory region binding"/>
    <property type="evidence" value="ECO:0007669"/>
    <property type="project" value="TreeGrafter"/>
</dbReference>
<proteinExistence type="predicted"/>
<dbReference type="GO" id="GO:0003700">
    <property type="term" value="F:DNA-binding transcription factor activity"/>
    <property type="evidence" value="ECO:0007669"/>
    <property type="project" value="TreeGrafter"/>
</dbReference>
<gene>
    <name evidence="6" type="ORF">Z045_20280</name>
</gene>
<comment type="caution">
    <text evidence="6">The sequence shown here is derived from an EMBL/GenBank/DDBJ whole genome shotgun (WGS) entry which is preliminary data.</text>
</comment>
<feature type="DNA-binding region" description="H-T-H motif" evidence="4">
    <location>
        <begin position="24"/>
        <end position="43"/>
    </location>
</feature>
<keyword evidence="3" id="KW-0804">Transcription</keyword>
<sequence length="192" mass="21581">MENHVRSILDAAHRLVLLKGDSFTTQELAKEAGVALQTFYRYFTSKDELLLAVIGDGLSDACRRWSVAADDLTDPLQRLRFFVTSPLSGLDGEHRRHTLAQFIVSTHWQLQRVFPKELAQAEQPLVDLLHNEIRAGVTAGVLTSTNTEKDAWFIAELVRSVYHHYAYATGDIGDVQEQLWQFCLKALGGSAR</sequence>
<evidence type="ECO:0000259" key="5">
    <source>
        <dbReference type="PROSITE" id="PS50977"/>
    </source>
</evidence>
<evidence type="ECO:0000256" key="4">
    <source>
        <dbReference type="PROSITE-ProRule" id="PRU00335"/>
    </source>
</evidence>
<keyword evidence="1" id="KW-0805">Transcription regulation</keyword>
<dbReference type="InterPro" id="IPR050109">
    <property type="entry name" value="HTH-type_TetR-like_transc_reg"/>
</dbReference>
<evidence type="ECO:0000256" key="1">
    <source>
        <dbReference type="ARBA" id="ARBA00023015"/>
    </source>
</evidence>
<dbReference type="PRINTS" id="PR00455">
    <property type="entry name" value="HTHTETR"/>
</dbReference>
<feature type="domain" description="HTH tetR-type" evidence="5">
    <location>
        <begin position="2"/>
        <end position="61"/>
    </location>
</feature>
<reference evidence="6 7" key="2">
    <citation type="journal article" date="2016" name="Genome Announc.">
        <title>Draft Genome Sequence of a Versatile Hydrocarbon-Degrading Bacterium, Rhodococcus pyridinivorans Strain KG-16, Collected from Oil Fields in India.</title>
        <authorList>
            <person name="Aggarwal R.K."/>
            <person name="Dawar C."/>
            <person name="Phanindranath R."/>
            <person name="Mutnuri L."/>
            <person name="Dayal A.M."/>
        </authorList>
    </citation>
    <scope>NUCLEOTIDE SEQUENCE [LARGE SCALE GENOMIC DNA]</scope>
    <source>
        <strain evidence="6 7">KG-16</strain>
    </source>
</reference>
<dbReference type="SUPFAM" id="SSF46689">
    <property type="entry name" value="Homeodomain-like"/>
    <property type="match status" value="1"/>
</dbReference>
<dbReference type="AlphaFoldDB" id="A0A0V9UGL3"/>
<reference evidence="7" key="1">
    <citation type="submission" date="2015-01" db="EMBL/GenBank/DDBJ databases">
        <title>Draft genome sequence of Rhodococcus pyridinivorans strain KG-16, a hydrocarbon-degrading bacterium.</title>
        <authorList>
            <person name="Aggarwal R.K."/>
            <person name="Dawar C."/>
        </authorList>
    </citation>
    <scope>NUCLEOTIDE SEQUENCE [LARGE SCALE GENOMIC DNA]</scope>
    <source>
        <strain evidence="7">KG-16</strain>
    </source>
</reference>
<dbReference type="InterPro" id="IPR009057">
    <property type="entry name" value="Homeodomain-like_sf"/>
</dbReference>
<evidence type="ECO:0000313" key="6">
    <source>
        <dbReference type="EMBL" id="KSZ57121.1"/>
    </source>
</evidence>
<dbReference type="Gene3D" id="1.10.10.60">
    <property type="entry name" value="Homeodomain-like"/>
    <property type="match status" value="1"/>
</dbReference>
<keyword evidence="2 4" id="KW-0238">DNA-binding</keyword>
<dbReference type="PANTHER" id="PTHR30055:SF234">
    <property type="entry name" value="HTH-TYPE TRANSCRIPTIONAL REGULATOR BETI"/>
    <property type="match status" value="1"/>
</dbReference>
<protein>
    <submittedName>
        <fullName evidence="6">TetR family transcriptional regulator</fullName>
    </submittedName>
</protein>
<evidence type="ECO:0000313" key="7">
    <source>
        <dbReference type="Proteomes" id="UP000053060"/>
    </source>
</evidence>
<evidence type="ECO:0000256" key="3">
    <source>
        <dbReference type="ARBA" id="ARBA00023163"/>
    </source>
</evidence>
<dbReference type="Gene3D" id="1.10.357.10">
    <property type="entry name" value="Tetracycline Repressor, domain 2"/>
    <property type="match status" value="1"/>
</dbReference>
<dbReference type="InterPro" id="IPR001647">
    <property type="entry name" value="HTH_TetR"/>
</dbReference>
<dbReference type="Proteomes" id="UP000053060">
    <property type="component" value="Unassembled WGS sequence"/>
</dbReference>
<dbReference type="EMBL" id="AZXY01000011">
    <property type="protein sequence ID" value="KSZ57121.1"/>
    <property type="molecule type" value="Genomic_DNA"/>
</dbReference>